<dbReference type="EMBL" id="CADEAL010000867">
    <property type="protein sequence ID" value="CAB1426194.1"/>
    <property type="molecule type" value="Genomic_DNA"/>
</dbReference>
<evidence type="ECO:0000256" key="1">
    <source>
        <dbReference type="SAM" id="MobiDB-lite"/>
    </source>
</evidence>
<reference evidence="2" key="1">
    <citation type="submission" date="2020-03" db="EMBL/GenBank/DDBJ databases">
        <authorList>
            <person name="Weist P."/>
        </authorList>
    </citation>
    <scope>NUCLEOTIDE SEQUENCE</scope>
</reference>
<dbReference type="Proteomes" id="UP001153269">
    <property type="component" value="Unassembled WGS sequence"/>
</dbReference>
<feature type="region of interest" description="Disordered" evidence="1">
    <location>
        <begin position="1"/>
        <end position="35"/>
    </location>
</feature>
<sequence length="111" mass="11834">MELSASSIRKTKPASRSADSGRSQILGTPTGGLNPYRQLIQCQRSDSLNPSSTPIASSSKENIHHLSRIPTTTDHGLRWQRLPDNNSSLPPSCVCSTLVIVSSSPIGCTCS</sequence>
<accession>A0A9N7U9K1</accession>
<comment type="caution">
    <text evidence="2">The sequence shown here is derived from an EMBL/GenBank/DDBJ whole genome shotgun (WGS) entry which is preliminary data.</text>
</comment>
<dbReference type="AlphaFoldDB" id="A0A9N7U9K1"/>
<evidence type="ECO:0000313" key="3">
    <source>
        <dbReference type="Proteomes" id="UP001153269"/>
    </source>
</evidence>
<keyword evidence="3" id="KW-1185">Reference proteome</keyword>
<name>A0A9N7U9K1_PLEPL</name>
<evidence type="ECO:0000313" key="2">
    <source>
        <dbReference type="EMBL" id="CAB1426194.1"/>
    </source>
</evidence>
<gene>
    <name evidence="2" type="ORF">PLEPLA_LOCUS14129</name>
</gene>
<feature type="compositionally biased region" description="Polar residues" evidence="1">
    <location>
        <begin position="17"/>
        <end position="27"/>
    </location>
</feature>
<organism evidence="2 3">
    <name type="scientific">Pleuronectes platessa</name>
    <name type="common">European plaice</name>
    <dbReference type="NCBI Taxonomy" id="8262"/>
    <lineage>
        <taxon>Eukaryota</taxon>
        <taxon>Metazoa</taxon>
        <taxon>Chordata</taxon>
        <taxon>Craniata</taxon>
        <taxon>Vertebrata</taxon>
        <taxon>Euteleostomi</taxon>
        <taxon>Actinopterygii</taxon>
        <taxon>Neopterygii</taxon>
        <taxon>Teleostei</taxon>
        <taxon>Neoteleostei</taxon>
        <taxon>Acanthomorphata</taxon>
        <taxon>Carangaria</taxon>
        <taxon>Pleuronectiformes</taxon>
        <taxon>Pleuronectoidei</taxon>
        <taxon>Pleuronectidae</taxon>
        <taxon>Pleuronectes</taxon>
    </lineage>
</organism>
<protein>
    <submittedName>
        <fullName evidence="2">Uncharacterized protein</fullName>
    </submittedName>
</protein>
<feature type="region of interest" description="Disordered" evidence="1">
    <location>
        <begin position="45"/>
        <end position="64"/>
    </location>
</feature>
<feature type="compositionally biased region" description="Polar residues" evidence="1">
    <location>
        <begin position="45"/>
        <end position="60"/>
    </location>
</feature>
<proteinExistence type="predicted"/>